<dbReference type="CDD" id="cd19873">
    <property type="entry name" value="DSRM_MRPL3_like"/>
    <property type="match status" value="1"/>
</dbReference>
<dbReference type="GO" id="GO:0003735">
    <property type="term" value="F:structural constituent of ribosome"/>
    <property type="evidence" value="ECO:0007669"/>
    <property type="project" value="TreeGrafter"/>
</dbReference>
<evidence type="ECO:0000256" key="6">
    <source>
        <dbReference type="ARBA" id="ARBA00024034"/>
    </source>
</evidence>
<dbReference type="SUPFAM" id="SSF69065">
    <property type="entry name" value="RNase III domain-like"/>
    <property type="match status" value="1"/>
</dbReference>
<reference evidence="12 13" key="1">
    <citation type="submission" date="2015-06" db="EMBL/GenBank/DDBJ databases">
        <title>Talaromyces atroroseus IBT 11181 draft genome.</title>
        <authorList>
            <person name="Rasmussen K.B."/>
            <person name="Rasmussen S."/>
            <person name="Petersen B."/>
            <person name="Sicheritz-Ponten T."/>
            <person name="Mortensen U.H."/>
            <person name="Thrane U."/>
        </authorList>
    </citation>
    <scope>NUCLEOTIDE SEQUENCE [LARGE SCALE GENOMIC DNA]</scope>
    <source>
        <strain evidence="12 13">IBT 11181</strain>
    </source>
</reference>
<dbReference type="PANTHER" id="PTHR11207">
    <property type="entry name" value="RIBONUCLEASE III"/>
    <property type="match status" value="1"/>
</dbReference>
<dbReference type="Pfam" id="PF22892">
    <property type="entry name" value="DSRM_MRPL44"/>
    <property type="match status" value="1"/>
</dbReference>
<dbReference type="InterPro" id="IPR000999">
    <property type="entry name" value="RNase_III_dom"/>
</dbReference>
<organism evidence="12 13">
    <name type="scientific">Talaromyces atroroseus</name>
    <dbReference type="NCBI Taxonomy" id="1441469"/>
    <lineage>
        <taxon>Eukaryota</taxon>
        <taxon>Fungi</taxon>
        <taxon>Dikarya</taxon>
        <taxon>Ascomycota</taxon>
        <taxon>Pezizomycotina</taxon>
        <taxon>Eurotiomycetes</taxon>
        <taxon>Eurotiomycetidae</taxon>
        <taxon>Eurotiales</taxon>
        <taxon>Trichocomaceae</taxon>
        <taxon>Talaromyces</taxon>
        <taxon>Talaromyces sect. Trachyspermi</taxon>
    </lineage>
</organism>
<dbReference type="InterPro" id="IPR044444">
    <property type="entry name" value="Ribosomal_mL44_DSRM_metazoa"/>
</dbReference>
<keyword evidence="4" id="KW-0496">Mitochondrion</keyword>
<comment type="subcellular location">
    <subcellularLocation>
        <location evidence="1">Mitochondrion</location>
    </subcellularLocation>
</comment>
<dbReference type="GO" id="GO:0004525">
    <property type="term" value="F:ribonuclease III activity"/>
    <property type="evidence" value="ECO:0007669"/>
    <property type="project" value="InterPro"/>
</dbReference>
<sequence>MQEFQTDPSQDLEHHPKPQQPKSPSRRAYWNLSPKVFALHARLSLPNKVPPETVARTLLDASAEPHPKFNNASLAVLGQDLLAYYTTEHLICTYPRLPMAVLYAAMYAYVSPKTLAIVAREWGVEFAAAPGLEVDPGLLQFKRVDPGDEVSQDRSNTTRPHVRPKWRKTMSSSVIYDDIFGNPDIKAVHPKRIEPKLPDAESISGVTAEKASSTFVQAMMGAIYLHAGRPTAKKFFQEHILSRHLDMSKLFYFARPIQDLVKLCGRENFERPTARIESETGRHSRHPVFVVGVYSGKDKLGEGAGSSIVEARTRAAVAALKSWYLYSPLDVKVPSSTEETGTKSWKPVHVDLGEICF</sequence>
<dbReference type="RefSeq" id="XP_020123960.1">
    <property type="nucleotide sequence ID" value="XM_020260622.1"/>
</dbReference>
<keyword evidence="5" id="KW-0687">Ribonucleoprotein</keyword>
<evidence type="ECO:0000256" key="2">
    <source>
        <dbReference type="ARBA" id="ARBA00022884"/>
    </source>
</evidence>
<dbReference type="GO" id="GO:0006396">
    <property type="term" value="P:RNA processing"/>
    <property type="evidence" value="ECO:0007669"/>
    <property type="project" value="InterPro"/>
</dbReference>
<evidence type="ECO:0000256" key="1">
    <source>
        <dbReference type="ARBA" id="ARBA00004173"/>
    </source>
</evidence>
<dbReference type="PANTHER" id="PTHR11207:SF32">
    <property type="entry name" value="LARGE RIBOSOMAL SUBUNIT PROTEIN ML44"/>
    <property type="match status" value="1"/>
</dbReference>
<dbReference type="SMART" id="SM00358">
    <property type="entry name" value="DSRM"/>
    <property type="match status" value="1"/>
</dbReference>
<dbReference type="PROSITE" id="PS50137">
    <property type="entry name" value="DS_RBD"/>
    <property type="match status" value="1"/>
</dbReference>
<dbReference type="InterPro" id="IPR014720">
    <property type="entry name" value="dsRBD_dom"/>
</dbReference>
<gene>
    <name evidence="12" type="ORF">UA08_00779</name>
</gene>
<dbReference type="AlphaFoldDB" id="A0A225B6T2"/>
<evidence type="ECO:0000313" key="13">
    <source>
        <dbReference type="Proteomes" id="UP000214365"/>
    </source>
</evidence>
<feature type="domain" description="DRBM" evidence="10">
    <location>
        <begin position="255"/>
        <end position="325"/>
    </location>
</feature>
<dbReference type="EMBL" id="LFMY01000001">
    <property type="protein sequence ID" value="OKL63839.1"/>
    <property type="molecule type" value="Genomic_DNA"/>
</dbReference>
<dbReference type="Gene3D" id="3.30.160.20">
    <property type="match status" value="1"/>
</dbReference>
<dbReference type="GO" id="GO:0005739">
    <property type="term" value="C:mitochondrion"/>
    <property type="evidence" value="ECO:0007669"/>
    <property type="project" value="TreeGrafter"/>
</dbReference>
<evidence type="ECO:0000256" key="7">
    <source>
        <dbReference type="ARBA" id="ARBA00035187"/>
    </source>
</evidence>
<feature type="region of interest" description="Disordered" evidence="9">
    <location>
        <begin position="1"/>
        <end position="27"/>
    </location>
</feature>
<evidence type="ECO:0000256" key="3">
    <source>
        <dbReference type="ARBA" id="ARBA00022980"/>
    </source>
</evidence>
<dbReference type="GeneID" id="31000534"/>
<dbReference type="InterPro" id="IPR044443">
    <property type="entry name" value="Ribosomal_mL44_DSRM_fung"/>
</dbReference>
<dbReference type="Gene3D" id="1.10.1520.10">
    <property type="entry name" value="Ribonuclease III domain"/>
    <property type="match status" value="1"/>
</dbReference>
<evidence type="ECO:0000256" key="9">
    <source>
        <dbReference type="SAM" id="MobiDB-lite"/>
    </source>
</evidence>
<protein>
    <recommendedName>
        <fullName evidence="7">Large ribosomal subunit protein mL44</fullName>
    </recommendedName>
</protein>
<proteinExistence type="inferred from homology"/>
<evidence type="ECO:0000313" key="12">
    <source>
        <dbReference type="EMBL" id="OKL63839.1"/>
    </source>
</evidence>
<dbReference type="InterPro" id="IPR036389">
    <property type="entry name" value="RNase_III_sf"/>
</dbReference>
<evidence type="ECO:0000256" key="4">
    <source>
        <dbReference type="ARBA" id="ARBA00023128"/>
    </source>
</evidence>
<dbReference type="OrthoDB" id="67027at2759"/>
<dbReference type="GO" id="GO:0003725">
    <property type="term" value="F:double-stranded RNA binding"/>
    <property type="evidence" value="ECO:0007669"/>
    <property type="project" value="InterPro"/>
</dbReference>
<dbReference type="STRING" id="1441469.A0A225B6T2"/>
<dbReference type="SMART" id="SM00535">
    <property type="entry name" value="RIBOc"/>
    <property type="match status" value="1"/>
</dbReference>
<accession>A0A225B6T2</accession>
<keyword evidence="2 8" id="KW-0694">RNA-binding</keyword>
<keyword evidence="3" id="KW-0689">Ribosomal protein</keyword>
<evidence type="ECO:0000259" key="11">
    <source>
        <dbReference type="PROSITE" id="PS50142"/>
    </source>
</evidence>
<comment type="similarity">
    <text evidence="6">Belongs to the ribonuclease III family. Mitochondrion-specific ribosomal protein mL44 subfamily.</text>
</comment>
<dbReference type="CDD" id="cd00593">
    <property type="entry name" value="RIBOc"/>
    <property type="match status" value="1"/>
</dbReference>
<comment type="caution">
    <text evidence="12">The sequence shown here is derived from an EMBL/GenBank/DDBJ whole genome shotgun (WGS) entry which is preliminary data.</text>
</comment>
<dbReference type="FunFam" id="3.30.160.20:FF:000043">
    <property type="entry name" value="60S ribosomal protein L3"/>
    <property type="match status" value="1"/>
</dbReference>
<evidence type="ECO:0000256" key="5">
    <source>
        <dbReference type="ARBA" id="ARBA00023274"/>
    </source>
</evidence>
<dbReference type="SUPFAM" id="SSF54768">
    <property type="entry name" value="dsRNA-binding domain-like"/>
    <property type="match status" value="1"/>
</dbReference>
<name>A0A225B6T2_TALAT</name>
<evidence type="ECO:0000259" key="10">
    <source>
        <dbReference type="PROSITE" id="PS50137"/>
    </source>
</evidence>
<keyword evidence="13" id="KW-1185">Reference proteome</keyword>
<evidence type="ECO:0000256" key="8">
    <source>
        <dbReference type="PROSITE-ProRule" id="PRU00266"/>
    </source>
</evidence>
<dbReference type="Proteomes" id="UP000214365">
    <property type="component" value="Unassembled WGS sequence"/>
</dbReference>
<dbReference type="PROSITE" id="PS50142">
    <property type="entry name" value="RNASE_3_2"/>
    <property type="match status" value="1"/>
</dbReference>
<feature type="domain" description="RNase III" evidence="11">
    <location>
        <begin position="36"/>
        <end position="228"/>
    </location>
</feature>